<organism evidence="3 4">
    <name type="scientific">Mucuna pruriens</name>
    <name type="common">Velvet bean</name>
    <name type="synonym">Dolichos pruriens</name>
    <dbReference type="NCBI Taxonomy" id="157652"/>
    <lineage>
        <taxon>Eukaryota</taxon>
        <taxon>Viridiplantae</taxon>
        <taxon>Streptophyta</taxon>
        <taxon>Embryophyta</taxon>
        <taxon>Tracheophyta</taxon>
        <taxon>Spermatophyta</taxon>
        <taxon>Magnoliopsida</taxon>
        <taxon>eudicotyledons</taxon>
        <taxon>Gunneridae</taxon>
        <taxon>Pentapetalae</taxon>
        <taxon>rosids</taxon>
        <taxon>fabids</taxon>
        <taxon>Fabales</taxon>
        <taxon>Fabaceae</taxon>
        <taxon>Papilionoideae</taxon>
        <taxon>50 kb inversion clade</taxon>
        <taxon>NPAAA clade</taxon>
        <taxon>indigoferoid/millettioid clade</taxon>
        <taxon>Phaseoleae</taxon>
        <taxon>Mucuna</taxon>
    </lineage>
</organism>
<dbReference type="Pfam" id="PF00888">
    <property type="entry name" value="Cullin"/>
    <property type="match status" value="1"/>
</dbReference>
<dbReference type="InterPro" id="IPR036317">
    <property type="entry name" value="Cullin_homology_sf"/>
</dbReference>
<proteinExistence type="predicted"/>
<evidence type="ECO:0000313" key="3">
    <source>
        <dbReference type="EMBL" id="RDX84157.1"/>
    </source>
</evidence>
<reference evidence="3" key="1">
    <citation type="submission" date="2018-05" db="EMBL/GenBank/DDBJ databases">
        <title>Draft genome of Mucuna pruriens seed.</title>
        <authorList>
            <person name="Nnadi N.E."/>
            <person name="Vos R."/>
            <person name="Hasami M.H."/>
            <person name="Devisetty U.K."/>
            <person name="Aguiy J.C."/>
        </authorList>
    </citation>
    <scope>NUCLEOTIDE SEQUENCE [LARGE SCALE GENOMIC DNA]</scope>
    <source>
        <strain evidence="3">JCA_2017</strain>
    </source>
</reference>
<dbReference type="SUPFAM" id="SSF75632">
    <property type="entry name" value="Cullin homology domain"/>
    <property type="match status" value="1"/>
</dbReference>
<feature type="domain" description="Cullin N-terminal" evidence="2">
    <location>
        <begin position="186"/>
        <end position="223"/>
    </location>
</feature>
<dbReference type="InterPro" id="IPR001373">
    <property type="entry name" value="Cullin_N"/>
</dbReference>
<name>A0A371G0S6_MUCPR</name>
<accession>A0A371G0S6</accession>
<gene>
    <name evidence="3" type="primary">CUL4A</name>
    <name evidence="3" type="ORF">CR513_34839</name>
</gene>
<dbReference type="Gene3D" id="1.20.1310.10">
    <property type="entry name" value="Cullin Repeats"/>
    <property type="match status" value="1"/>
</dbReference>
<protein>
    <submittedName>
        <fullName evidence="3">Cullin-4A</fullName>
    </submittedName>
</protein>
<keyword evidence="1" id="KW-1133">Transmembrane helix</keyword>
<comment type="caution">
    <text evidence="3">The sequence shown here is derived from an EMBL/GenBank/DDBJ whole genome shotgun (WGS) entry which is preliminary data.</text>
</comment>
<evidence type="ECO:0000256" key="1">
    <source>
        <dbReference type="SAM" id="Phobius"/>
    </source>
</evidence>
<feature type="non-terminal residue" evidence="3">
    <location>
        <position position="1"/>
    </location>
</feature>
<keyword evidence="4" id="KW-1185">Reference proteome</keyword>
<evidence type="ECO:0000313" key="4">
    <source>
        <dbReference type="Proteomes" id="UP000257109"/>
    </source>
</evidence>
<sequence>MGEAKVSAARAHALDGGGVSRKTSNSGSIPRFLSPILVNFLAVRCCLSPSPTALFITHCSCMVMFIAPVLFIHTALAHCSLLLFPQFIKSLRCLDEEKCQKQECGAHQIIGVEHDAPALSLSQLHWPSICPSCAGPVFLLVALAQSLSQMHWPCLCPRCTGPVFIPDVLALSLSLKQLPALMFYLNRPAELIAKFLDEKLRAGNKGTSEEELEGTLDKVLVFLSLDVPLVE</sequence>
<dbReference type="AlphaFoldDB" id="A0A371G0S6"/>
<feature type="transmembrane region" description="Helical" evidence="1">
    <location>
        <begin position="62"/>
        <end position="84"/>
    </location>
</feature>
<keyword evidence="1" id="KW-0812">Transmembrane</keyword>
<dbReference type="STRING" id="157652.A0A371G0S6"/>
<dbReference type="EMBL" id="QJKJ01007132">
    <property type="protein sequence ID" value="RDX84157.1"/>
    <property type="molecule type" value="Genomic_DNA"/>
</dbReference>
<evidence type="ECO:0000259" key="2">
    <source>
        <dbReference type="Pfam" id="PF00888"/>
    </source>
</evidence>
<keyword evidence="1" id="KW-0472">Membrane</keyword>
<dbReference type="OrthoDB" id="27073at2759"/>
<dbReference type="Proteomes" id="UP000257109">
    <property type="component" value="Unassembled WGS sequence"/>
</dbReference>